<dbReference type="GO" id="GO:0004519">
    <property type="term" value="F:endonuclease activity"/>
    <property type="evidence" value="ECO:0007669"/>
    <property type="project" value="UniProtKB-KW"/>
</dbReference>
<evidence type="ECO:0000259" key="9">
    <source>
        <dbReference type="Pfam" id="PF17921"/>
    </source>
</evidence>
<sequence>MTQKMIEDRLTTLEAEIEAIKQEVQRLPLLEKNLEKVNAMLSAIYEDRHRQLGGAGQNRIKFKKLEMPVFNGEDPDGWFYRAERYFQMHLLNEREKLKIVVVSLEGKGLSCREHETTCARFLAVKQKGSVSEYLQKFEELSAPLPEIPEEVLEGTFTNGLDLIIRKEEGEVDANIPFDGGSTLSYKRGKRRVYAIAVYGSRRPGRRGARHNFISLKLVEELKVLTTETTNYGVIMGSDKAVQGKGMCTGVIVGLPRFTIVDDFLPLESGNLDMVLGIAEGGPIVNKNGSVPEDVDEAMAARGSGIFVDFKSIGVSRADRQLTVSEAVEELRPKFEQLEGEFTDVFDIPSELPPMRQVDHRIQLKEVNEMLDSEIIRSSVSPFSSPMILVEKKDDGCQFCVDYRALNRATVPDKFPIQMIDELLDELHGASIFSKIDLKSEYHHIRVREEDVKKTAFRTHEGHYEFLVMPFGLTNKLATFQAHMNQDAESHLEHLMMVFSLLREHSLFADHKKFHFGKERIESIPKNLRELRGFLGLTKYYRRFVANYEAIATPLTRLTKKNNFRWSAEATVAFEKLKKAMIFYRAGPENKAANALSRIPIEAQLNIITVPSILDVAVVEKKVQADDKLKDIFEKLLVDPGSVLRYLVRQGPLFYKGRLVLLKTSSLLPTILHTFYDSVVGGYWGQLRTHKRITTELYWEGMKNDIKLYVDQCHVCQQNKTQALSPTGLLQPLPIPD</sequence>
<dbReference type="Proteomes" id="UP000321947">
    <property type="component" value="Unassembled WGS sequence"/>
</dbReference>
<dbReference type="Gene3D" id="3.30.70.270">
    <property type="match status" value="2"/>
</dbReference>
<protein>
    <submittedName>
        <fullName evidence="10">Retrovirus-related Pol polyprotein from transposon 297 family</fullName>
    </submittedName>
</protein>
<evidence type="ECO:0000256" key="1">
    <source>
        <dbReference type="ARBA" id="ARBA00022670"/>
    </source>
</evidence>
<evidence type="ECO:0000256" key="3">
    <source>
        <dbReference type="ARBA" id="ARBA00022695"/>
    </source>
</evidence>
<evidence type="ECO:0000256" key="5">
    <source>
        <dbReference type="ARBA" id="ARBA00022759"/>
    </source>
</evidence>
<dbReference type="FunFam" id="3.10.10.10:FF:000007">
    <property type="entry name" value="Retrovirus-related Pol polyprotein from transposon 17.6-like Protein"/>
    <property type="match status" value="1"/>
</dbReference>
<evidence type="ECO:0000256" key="6">
    <source>
        <dbReference type="ARBA" id="ARBA00022801"/>
    </source>
</evidence>
<dbReference type="InterPro" id="IPR043128">
    <property type="entry name" value="Rev_trsase/Diguanyl_cyclase"/>
</dbReference>
<dbReference type="GO" id="GO:0008233">
    <property type="term" value="F:peptidase activity"/>
    <property type="evidence" value="ECO:0007669"/>
    <property type="project" value="UniProtKB-KW"/>
</dbReference>
<dbReference type="InterPro" id="IPR000477">
    <property type="entry name" value="RT_dom"/>
</dbReference>
<dbReference type="SUPFAM" id="SSF56672">
    <property type="entry name" value="DNA/RNA polymerases"/>
    <property type="match status" value="1"/>
</dbReference>
<keyword evidence="2" id="KW-0808">Transferase</keyword>
<dbReference type="InterPro" id="IPR053134">
    <property type="entry name" value="RNA-dir_DNA_polymerase"/>
</dbReference>
<evidence type="ECO:0000256" key="4">
    <source>
        <dbReference type="ARBA" id="ARBA00022722"/>
    </source>
</evidence>
<dbReference type="AlphaFoldDB" id="A0A5D3CGJ1"/>
<evidence type="ECO:0000313" key="10">
    <source>
        <dbReference type="EMBL" id="TYK10338.1"/>
    </source>
</evidence>
<feature type="domain" description="Integrase zinc-binding" evidence="9">
    <location>
        <begin position="664"/>
        <end position="720"/>
    </location>
</feature>
<keyword evidence="6" id="KW-0378">Hydrolase</keyword>
<evidence type="ECO:0000259" key="8">
    <source>
        <dbReference type="Pfam" id="PF00078"/>
    </source>
</evidence>
<dbReference type="GO" id="GO:0003964">
    <property type="term" value="F:RNA-directed DNA polymerase activity"/>
    <property type="evidence" value="ECO:0007669"/>
    <property type="project" value="UniProtKB-KW"/>
</dbReference>
<proteinExistence type="predicted"/>
<dbReference type="GO" id="GO:0006508">
    <property type="term" value="P:proteolysis"/>
    <property type="evidence" value="ECO:0007669"/>
    <property type="project" value="UniProtKB-KW"/>
</dbReference>
<evidence type="ECO:0000256" key="7">
    <source>
        <dbReference type="ARBA" id="ARBA00022918"/>
    </source>
</evidence>
<reference evidence="10 11" key="1">
    <citation type="submission" date="2019-08" db="EMBL/GenBank/DDBJ databases">
        <title>Draft genome sequences of two oriental melons (Cucumis melo L. var makuwa).</title>
        <authorList>
            <person name="Kwon S.-Y."/>
        </authorList>
    </citation>
    <scope>NUCLEOTIDE SEQUENCE [LARGE SCALE GENOMIC DNA]</scope>
    <source>
        <strain evidence="11">cv. Chang Bougi</strain>
        <tissue evidence="10">Leaf</tissue>
    </source>
</reference>
<dbReference type="CDD" id="cd01647">
    <property type="entry name" value="RT_LTR"/>
    <property type="match status" value="1"/>
</dbReference>
<keyword evidence="3" id="KW-0548">Nucleotidyltransferase</keyword>
<keyword evidence="5" id="KW-0255">Endonuclease</keyword>
<keyword evidence="4" id="KW-0540">Nuclease</keyword>
<dbReference type="InterPro" id="IPR043502">
    <property type="entry name" value="DNA/RNA_pol_sf"/>
</dbReference>
<keyword evidence="7" id="KW-0695">RNA-directed DNA polymerase</keyword>
<evidence type="ECO:0000313" key="11">
    <source>
        <dbReference type="Proteomes" id="UP000321947"/>
    </source>
</evidence>
<dbReference type="FunFam" id="3.30.70.270:FF:000020">
    <property type="entry name" value="Transposon Tf2-6 polyprotein-like Protein"/>
    <property type="match status" value="1"/>
</dbReference>
<dbReference type="EMBL" id="SSTD01011161">
    <property type="protein sequence ID" value="TYK10338.1"/>
    <property type="molecule type" value="Genomic_DNA"/>
</dbReference>
<comment type="caution">
    <text evidence="10">The sequence shown here is derived from an EMBL/GenBank/DDBJ whole genome shotgun (WGS) entry which is preliminary data.</text>
</comment>
<gene>
    <name evidence="10" type="ORF">E5676_scaffold367G00130</name>
</gene>
<keyword evidence="1" id="KW-0645">Protease</keyword>
<evidence type="ECO:0000256" key="2">
    <source>
        <dbReference type="ARBA" id="ARBA00022679"/>
    </source>
</evidence>
<dbReference type="PANTHER" id="PTHR24559">
    <property type="entry name" value="TRANSPOSON TY3-I GAG-POL POLYPROTEIN"/>
    <property type="match status" value="1"/>
</dbReference>
<dbReference type="Pfam" id="PF17921">
    <property type="entry name" value="Integrase_H2C2"/>
    <property type="match status" value="1"/>
</dbReference>
<feature type="domain" description="Reverse transcriptase" evidence="8">
    <location>
        <begin position="397"/>
        <end position="491"/>
    </location>
</feature>
<dbReference type="InterPro" id="IPR041588">
    <property type="entry name" value="Integrase_H2C2"/>
</dbReference>
<dbReference type="Gene3D" id="3.10.10.10">
    <property type="entry name" value="HIV Type 1 Reverse Transcriptase, subunit A, domain 1"/>
    <property type="match status" value="1"/>
</dbReference>
<dbReference type="CDD" id="cd00303">
    <property type="entry name" value="retropepsin_like"/>
    <property type="match status" value="1"/>
</dbReference>
<dbReference type="Gene3D" id="1.10.340.70">
    <property type="match status" value="1"/>
</dbReference>
<dbReference type="PANTHER" id="PTHR24559:SF450">
    <property type="entry name" value="RNA-DIRECTED DNA POLYMERASE HOMOLOG"/>
    <property type="match status" value="1"/>
</dbReference>
<accession>A0A5D3CGJ1</accession>
<organism evidence="10 11">
    <name type="scientific">Cucumis melo var. makuwa</name>
    <name type="common">Oriental melon</name>
    <dbReference type="NCBI Taxonomy" id="1194695"/>
    <lineage>
        <taxon>Eukaryota</taxon>
        <taxon>Viridiplantae</taxon>
        <taxon>Streptophyta</taxon>
        <taxon>Embryophyta</taxon>
        <taxon>Tracheophyta</taxon>
        <taxon>Spermatophyta</taxon>
        <taxon>Magnoliopsida</taxon>
        <taxon>eudicotyledons</taxon>
        <taxon>Gunneridae</taxon>
        <taxon>Pentapetalae</taxon>
        <taxon>rosids</taxon>
        <taxon>fabids</taxon>
        <taxon>Cucurbitales</taxon>
        <taxon>Cucurbitaceae</taxon>
        <taxon>Benincaseae</taxon>
        <taxon>Cucumis</taxon>
    </lineage>
</organism>
<name>A0A5D3CGJ1_CUCMM</name>
<dbReference type="Pfam" id="PF00078">
    <property type="entry name" value="RVT_1"/>
    <property type="match status" value="1"/>
</dbReference>